<sequence>MPTKLNKETLVDPLYYPTQSLIASGELKNDIKAVQHHFRIGYNRASRILEHIKHNHPFIEQGCANVIF</sequence>
<name>A0AAW3WJU8_SERFO</name>
<dbReference type="Gene3D" id="1.10.10.10">
    <property type="entry name" value="Winged helix-like DNA-binding domain superfamily/Winged helix DNA-binding domain"/>
    <property type="match status" value="1"/>
</dbReference>
<dbReference type="InterPro" id="IPR036388">
    <property type="entry name" value="WH-like_DNA-bd_sf"/>
</dbReference>
<dbReference type="SUPFAM" id="SSF46785">
    <property type="entry name" value="Winged helix' DNA-binding domain"/>
    <property type="match status" value="1"/>
</dbReference>
<proteinExistence type="predicted"/>
<evidence type="ECO:0008006" key="3">
    <source>
        <dbReference type="Google" id="ProtNLM"/>
    </source>
</evidence>
<comment type="caution">
    <text evidence="1">The sequence shown here is derived from an EMBL/GenBank/DDBJ whole genome shotgun (WGS) entry which is preliminary data.</text>
</comment>
<dbReference type="EMBL" id="JACNYO010000001">
    <property type="protein sequence ID" value="MBC3210705.1"/>
    <property type="molecule type" value="Genomic_DNA"/>
</dbReference>
<dbReference type="Proteomes" id="UP000659084">
    <property type="component" value="Unassembled WGS sequence"/>
</dbReference>
<evidence type="ECO:0000313" key="2">
    <source>
        <dbReference type="Proteomes" id="UP000659084"/>
    </source>
</evidence>
<dbReference type="KEGG" id="sfg:AV650_21525"/>
<protein>
    <recommendedName>
        <fullName evidence="3">FtsK gamma domain-containing protein</fullName>
    </recommendedName>
</protein>
<gene>
    <name evidence="1" type="ORF">H8J20_01005</name>
</gene>
<dbReference type="RefSeq" id="WP_071926159.1">
    <property type="nucleotide sequence ID" value="NZ_CAMISM010000004.1"/>
</dbReference>
<organism evidence="1 2">
    <name type="scientific">Serratia fonticola</name>
    <dbReference type="NCBI Taxonomy" id="47917"/>
    <lineage>
        <taxon>Bacteria</taxon>
        <taxon>Pseudomonadati</taxon>
        <taxon>Pseudomonadota</taxon>
        <taxon>Gammaproteobacteria</taxon>
        <taxon>Enterobacterales</taxon>
        <taxon>Yersiniaceae</taxon>
        <taxon>Serratia</taxon>
    </lineage>
</organism>
<dbReference type="InterPro" id="IPR036390">
    <property type="entry name" value="WH_DNA-bd_sf"/>
</dbReference>
<reference evidence="1" key="1">
    <citation type="submission" date="2020-08" db="EMBL/GenBank/DDBJ databases">
        <title>Food and environmental bacterial isolates.</title>
        <authorList>
            <person name="Richter L."/>
            <person name="Du Plessis E.M."/>
            <person name="Duvenage S."/>
            <person name="Allam M."/>
            <person name="Korsten L."/>
        </authorList>
    </citation>
    <scope>NUCLEOTIDE SEQUENCE</scope>
    <source>
        <strain evidence="1">UPMP2127</strain>
    </source>
</reference>
<dbReference type="AlphaFoldDB" id="A0AAW3WJU8"/>
<evidence type="ECO:0000313" key="1">
    <source>
        <dbReference type="EMBL" id="MBC3210705.1"/>
    </source>
</evidence>
<accession>A0AAW3WJU8</accession>